<dbReference type="CDD" id="cd17546">
    <property type="entry name" value="REC_hyHK_CKI1_RcsC-like"/>
    <property type="match status" value="1"/>
</dbReference>
<dbReference type="PANTHER" id="PTHR45339:SF1">
    <property type="entry name" value="HYBRID SIGNAL TRANSDUCTION HISTIDINE KINASE J"/>
    <property type="match status" value="1"/>
</dbReference>
<feature type="region of interest" description="Disordered" evidence="4">
    <location>
        <begin position="142"/>
        <end position="184"/>
    </location>
</feature>
<feature type="compositionally biased region" description="Basic residues" evidence="4">
    <location>
        <begin position="164"/>
        <end position="173"/>
    </location>
</feature>
<dbReference type="InterPro" id="IPR011006">
    <property type="entry name" value="CheY-like_superfamily"/>
</dbReference>
<evidence type="ECO:0000259" key="5">
    <source>
        <dbReference type="PROSITE" id="PS50110"/>
    </source>
</evidence>
<proteinExistence type="predicted"/>
<accession>A0A5C6TY34</accession>
<keyword evidence="7" id="KW-1185">Reference proteome</keyword>
<evidence type="ECO:0000256" key="4">
    <source>
        <dbReference type="SAM" id="MobiDB-lite"/>
    </source>
</evidence>
<keyword evidence="1 3" id="KW-0597">Phosphoprotein</keyword>
<dbReference type="EMBL" id="VOPW01000001">
    <property type="protein sequence ID" value="TXC65513.1"/>
    <property type="molecule type" value="Genomic_DNA"/>
</dbReference>
<organism evidence="6 7">
    <name type="scientific">Piscinibacter aquaticus</name>
    <dbReference type="NCBI Taxonomy" id="392597"/>
    <lineage>
        <taxon>Bacteria</taxon>
        <taxon>Pseudomonadati</taxon>
        <taxon>Pseudomonadota</taxon>
        <taxon>Betaproteobacteria</taxon>
        <taxon>Burkholderiales</taxon>
        <taxon>Sphaerotilaceae</taxon>
        <taxon>Piscinibacter</taxon>
    </lineage>
</organism>
<reference evidence="6 7" key="1">
    <citation type="submission" date="2019-08" db="EMBL/GenBank/DDBJ databases">
        <authorList>
            <person name="Khan S.A."/>
            <person name="Jeon C.O."/>
            <person name="Jeong S.E."/>
        </authorList>
    </citation>
    <scope>NUCLEOTIDE SEQUENCE [LARGE SCALE GENOMIC DNA]</scope>
    <source>
        <strain evidence="7">IMCC1728</strain>
    </source>
</reference>
<keyword evidence="2" id="KW-0902">Two-component regulatory system</keyword>
<comment type="caution">
    <text evidence="6">The sequence shown here is derived from an EMBL/GenBank/DDBJ whole genome shotgun (WGS) entry which is preliminary data.</text>
</comment>
<evidence type="ECO:0000256" key="2">
    <source>
        <dbReference type="ARBA" id="ARBA00023012"/>
    </source>
</evidence>
<feature type="modified residue" description="4-aspartylphosphate" evidence="3">
    <location>
        <position position="7"/>
    </location>
</feature>
<name>A0A5C6TY34_9BURK</name>
<dbReference type="SUPFAM" id="SSF52172">
    <property type="entry name" value="CheY-like"/>
    <property type="match status" value="1"/>
</dbReference>
<gene>
    <name evidence="6" type="ORF">FSC37_03575</name>
</gene>
<dbReference type="Proteomes" id="UP000321832">
    <property type="component" value="Unassembled WGS sequence"/>
</dbReference>
<dbReference type="Gene3D" id="3.40.50.2300">
    <property type="match status" value="1"/>
</dbReference>
<dbReference type="PANTHER" id="PTHR45339">
    <property type="entry name" value="HYBRID SIGNAL TRANSDUCTION HISTIDINE KINASE J"/>
    <property type="match status" value="1"/>
</dbReference>
<evidence type="ECO:0000256" key="3">
    <source>
        <dbReference type="PROSITE-ProRule" id="PRU00169"/>
    </source>
</evidence>
<evidence type="ECO:0000313" key="7">
    <source>
        <dbReference type="Proteomes" id="UP000321832"/>
    </source>
</evidence>
<dbReference type="InterPro" id="IPR001789">
    <property type="entry name" value="Sig_transdc_resp-reg_receiver"/>
</dbReference>
<evidence type="ECO:0000256" key="1">
    <source>
        <dbReference type="ARBA" id="ARBA00022553"/>
    </source>
</evidence>
<protein>
    <submittedName>
        <fullName evidence="6">Response regulator</fullName>
    </submittedName>
</protein>
<feature type="domain" description="Response regulatory" evidence="5">
    <location>
        <begin position="1"/>
        <end position="74"/>
    </location>
</feature>
<sequence length="184" mass="18937">MDVVLMDVQMPVLDGHDATRRIRTALGLVALPVIALTAGVTTGEHERAAAAGMNDVLGKPFEPSTLVACIRRYVTIDPEAAAAAAAAAASADAAQAAAQGWPAIEGIDAADASRRMGGDVNLFHAMLKRLLRDFADLAEPLANEPGGLDRSGRAPAQPQGQCRHAGRKVRRAAGRAGGAGLSSR</sequence>
<evidence type="ECO:0000313" key="6">
    <source>
        <dbReference type="EMBL" id="TXC65513.1"/>
    </source>
</evidence>
<dbReference type="Pfam" id="PF00072">
    <property type="entry name" value="Response_reg"/>
    <property type="match status" value="1"/>
</dbReference>
<dbReference type="PROSITE" id="PS50110">
    <property type="entry name" value="RESPONSE_REGULATORY"/>
    <property type="match status" value="1"/>
</dbReference>
<dbReference type="AlphaFoldDB" id="A0A5C6TY34"/>
<dbReference type="GO" id="GO:0000160">
    <property type="term" value="P:phosphorelay signal transduction system"/>
    <property type="evidence" value="ECO:0007669"/>
    <property type="project" value="UniProtKB-KW"/>
</dbReference>
<feature type="compositionally biased region" description="Gly residues" evidence="4">
    <location>
        <begin position="175"/>
        <end position="184"/>
    </location>
</feature>